<evidence type="ECO:0000313" key="2">
    <source>
        <dbReference type="Proteomes" id="UP000032737"/>
    </source>
</evidence>
<sequence length="212" mass="24336">MKKRVIFLIVIVSALILSGCQKKKITCEEDETIKDGKCVVLLSEIDQKIVDTSELTNYTIEVSIQFKEEIANVVIAFDDEKSVFQTNNQTEYYLNENNQVYRVFESKSGYQKELISADSSQATLYDFFVDLKEDDLSKHESAYLLNYSSYDLLDDLRKSFDRNAVLSNVVVTFGDTHIKSFNFDLSTGELVYHLMMNFTNINQTVIEVPSHV</sequence>
<dbReference type="AlphaFoldDB" id="U4KR36"/>
<dbReference type="PROSITE" id="PS51257">
    <property type="entry name" value="PROKAR_LIPOPROTEIN"/>
    <property type="match status" value="1"/>
</dbReference>
<proteinExistence type="predicted"/>
<accession>U4KR36</accession>
<dbReference type="EMBL" id="FO681348">
    <property type="protein sequence ID" value="CCV65393.1"/>
    <property type="molecule type" value="Genomic_DNA"/>
</dbReference>
<name>U4KR36_9MOLU</name>
<organism evidence="1 2">
    <name type="scientific">Acholeplasma brassicae</name>
    <dbReference type="NCBI Taxonomy" id="61635"/>
    <lineage>
        <taxon>Bacteria</taxon>
        <taxon>Bacillati</taxon>
        <taxon>Mycoplasmatota</taxon>
        <taxon>Mollicutes</taxon>
        <taxon>Acholeplasmatales</taxon>
        <taxon>Acholeplasmataceae</taxon>
        <taxon>Acholeplasma</taxon>
    </lineage>
</organism>
<evidence type="ECO:0000313" key="1">
    <source>
        <dbReference type="EMBL" id="CCV65393.1"/>
    </source>
</evidence>
<reference evidence="1 2" key="1">
    <citation type="journal article" date="2013" name="J. Mol. Microbiol. Biotechnol.">
        <title>Analysis of the Complete Genomes of Acholeplasma brassicae , A. palmae and A. laidlawii and Their Comparison to the Obligate Parasites from ' Candidatus Phytoplasma'.</title>
        <authorList>
            <person name="Kube M."/>
            <person name="Siewert C."/>
            <person name="Migdoll A.M."/>
            <person name="Duduk B."/>
            <person name="Holz S."/>
            <person name="Rabus R."/>
            <person name="Seemuller E."/>
            <person name="Mitrovic J."/>
            <person name="Muller I."/>
            <person name="Buttner C."/>
            <person name="Reinhardt R."/>
        </authorList>
    </citation>
    <scope>NUCLEOTIDE SEQUENCE [LARGE SCALE GENOMIC DNA]</scope>
    <source>
        <strain evidence="2">0502</strain>
    </source>
</reference>
<dbReference type="HOGENOM" id="CLU_1297554_0_0_14"/>
<dbReference type="RefSeq" id="WP_030004254.1">
    <property type="nucleotide sequence ID" value="NC_022549.1"/>
</dbReference>
<dbReference type="STRING" id="61635.BN85303720"/>
<dbReference type="KEGG" id="abra:BN85303720"/>
<protein>
    <recommendedName>
        <fullName evidence="3">Lipoprotein</fullName>
    </recommendedName>
</protein>
<dbReference type="Proteomes" id="UP000032737">
    <property type="component" value="Chromosome"/>
</dbReference>
<gene>
    <name evidence="1" type="ORF">BN85303720</name>
</gene>
<keyword evidence="2" id="KW-1185">Reference proteome</keyword>
<evidence type="ECO:0008006" key="3">
    <source>
        <dbReference type="Google" id="ProtNLM"/>
    </source>
</evidence>